<gene>
    <name evidence="2" type="ORF">AVDCRST_MAG12-1525</name>
</gene>
<feature type="non-terminal residue" evidence="2">
    <location>
        <position position="1"/>
    </location>
</feature>
<dbReference type="AlphaFoldDB" id="A0A6J4RXR5"/>
<protein>
    <submittedName>
        <fullName evidence="2">Uncharacterized protein</fullName>
    </submittedName>
</protein>
<dbReference type="EMBL" id="CADCVK010000236">
    <property type="protein sequence ID" value="CAA9481372.1"/>
    <property type="molecule type" value="Genomic_DNA"/>
</dbReference>
<feature type="compositionally biased region" description="Basic residues" evidence="1">
    <location>
        <begin position="133"/>
        <end position="160"/>
    </location>
</feature>
<name>A0A6J4RXR5_9ACTN</name>
<organism evidence="2">
    <name type="scientific">uncultured Rubrobacteraceae bacterium</name>
    <dbReference type="NCBI Taxonomy" id="349277"/>
    <lineage>
        <taxon>Bacteria</taxon>
        <taxon>Bacillati</taxon>
        <taxon>Actinomycetota</taxon>
        <taxon>Rubrobacteria</taxon>
        <taxon>Rubrobacterales</taxon>
        <taxon>Rubrobacteraceae</taxon>
        <taxon>environmental samples</taxon>
    </lineage>
</organism>
<proteinExistence type="predicted"/>
<feature type="compositionally biased region" description="Low complexity" evidence="1">
    <location>
        <begin position="121"/>
        <end position="131"/>
    </location>
</feature>
<evidence type="ECO:0000313" key="2">
    <source>
        <dbReference type="EMBL" id="CAA9481372.1"/>
    </source>
</evidence>
<sequence length="174" mass="19366">GAQGEGPRPGRFPGGVRPQVGPADGRAALLYGGRHRRLSLGRVRLRGLRLHGARFAEPPGALDRRRGLLDGRRGRQVPLRPRQALYLGRGDSPPYKDAVFELLPFWPLGHGRRGGPDALRDLPGLRPAPGGRRPPRHPLPRLPRRPLPRRRARRRRHRARDRGAGPRRGGRALV</sequence>
<reference evidence="2" key="1">
    <citation type="submission" date="2020-02" db="EMBL/GenBank/DDBJ databases">
        <authorList>
            <person name="Meier V. D."/>
        </authorList>
    </citation>
    <scope>NUCLEOTIDE SEQUENCE</scope>
    <source>
        <strain evidence="2">AVDCRST_MAG12</strain>
    </source>
</reference>
<feature type="non-terminal residue" evidence="2">
    <location>
        <position position="174"/>
    </location>
</feature>
<feature type="region of interest" description="Disordered" evidence="1">
    <location>
        <begin position="117"/>
        <end position="174"/>
    </location>
</feature>
<evidence type="ECO:0000256" key="1">
    <source>
        <dbReference type="SAM" id="MobiDB-lite"/>
    </source>
</evidence>
<feature type="region of interest" description="Disordered" evidence="1">
    <location>
        <begin position="1"/>
        <end position="21"/>
    </location>
</feature>
<accession>A0A6J4RXR5</accession>